<dbReference type="InterPro" id="IPR050266">
    <property type="entry name" value="AB_hydrolase_sf"/>
</dbReference>
<comment type="caution">
    <text evidence="3">The sequence shown here is derived from an EMBL/GenBank/DDBJ whole genome shotgun (WGS) entry which is preliminary data.</text>
</comment>
<dbReference type="PRINTS" id="PR00111">
    <property type="entry name" value="ABHYDROLASE"/>
</dbReference>
<dbReference type="Proteomes" id="UP000285112">
    <property type="component" value="Unassembled WGS sequence"/>
</dbReference>
<dbReference type="Pfam" id="PF00561">
    <property type="entry name" value="Abhydrolase_1"/>
    <property type="match status" value="1"/>
</dbReference>
<evidence type="ECO:0000259" key="2">
    <source>
        <dbReference type="Pfam" id="PF00561"/>
    </source>
</evidence>
<dbReference type="AlphaFoldDB" id="A0A419HJH6"/>
<proteinExistence type="predicted"/>
<gene>
    <name evidence="3" type="ORF">D5S19_31440</name>
</gene>
<accession>A0A419HJH6</accession>
<dbReference type="SUPFAM" id="SSF53474">
    <property type="entry name" value="alpha/beta-Hydrolases"/>
    <property type="match status" value="1"/>
</dbReference>
<keyword evidence="4" id="KW-1185">Reference proteome</keyword>
<evidence type="ECO:0000313" key="3">
    <source>
        <dbReference type="EMBL" id="RJQ75938.1"/>
    </source>
</evidence>
<organism evidence="3 4">
    <name type="scientific">Amycolatopsis panacis</name>
    <dbReference type="NCBI Taxonomy" id="2340917"/>
    <lineage>
        <taxon>Bacteria</taxon>
        <taxon>Bacillati</taxon>
        <taxon>Actinomycetota</taxon>
        <taxon>Actinomycetes</taxon>
        <taxon>Pseudonocardiales</taxon>
        <taxon>Pseudonocardiaceae</taxon>
        <taxon>Amycolatopsis</taxon>
    </lineage>
</organism>
<dbReference type="PANTHER" id="PTHR43798:SF31">
    <property type="entry name" value="AB HYDROLASE SUPERFAMILY PROTEIN YCLE"/>
    <property type="match status" value="1"/>
</dbReference>
<dbReference type="InterPro" id="IPR000073">
    <property type="entry name" value="AB_hydrolase_1"/>
</dbReference>
<dbReference type="PANTHER" id="PTHR43798">
    <property type="entry name" value="MONOACYLGLYCEROL LIPASE"/>
    <property type="match status" value="1"/>
</dbReference>
<evidence type="ECO:0000256" key="1">
    <source>
        <dbReference type="ARBA" id="ARBA00022801"/>
    </source>
</evidence>
<name>A0A419HJH6_9PSEU</name>
<reference evidence="3 4" key="1">
    <citation type="submission" date="2018-09" db="EMBL/GenBank/DDBJ databases">
        <title>YIM PH 21725 draft genome.</title>
        <authorList>
            <person name="Miao C."/>
        </authorList>
    </citation>
    <scope>NUCLEOTIDE SEQUENCE [LARGE SCALE GENOMIC DNA]</scope>
    <source>
        <strain evidence="4">YIM PH21725</strain>
    </source>
</reference>
<dbReference type="Gene3D" id="3.40.50.1820">
    <property type="entry name" value="alpha/beta hydrolase"/>
    <property type="match status" value="1"/>
</dbReference>
<sequence>MFSATGSPERPGHHKPITAADKRSIVKINGRELAVEIEGDGPAVLFVHGLGGTSNFYQVQAEALTSSHTVIRVDSAGAGRSALAQDISIESHAEDLAAVLDQAGVASAAVVGHSMGTLVVRAFAARHPDMVTSLTLLGAVAVPGEQARQAQRDRAALLRREGTAAVAPGVVANALSAATRADKPEVAAFVRELIMRQDPEGYARNCEALAAATDPGPIDPALPLLLITGEADKVGPPQVSHDLANAHGDTVVEVIAGIGHWTVLEAAAKVTEHLTKFL</sequence>
<feature type="domain" description="AB hydrolase-1" evidence="2">
    <location>
        <begin position="42"/>
        <end position="266"/>
    </location>
</feature>
<evidence type="ECO:0000313" key="4">
    <source>
        <dbReference type="Proteomes" id="UP000285112"/>
    </source>
</evidence>
<dbReference type="GO" id="GO:0016020">
    <property type="term" value="C:membrane"/>
    <property type="evidence" value="ECO:0007669"/>
    <property type="project" value="TreeGrafter"/>
</dbReference>
<protein>
    <submittedName>
        <fullName evidence="3">Alpha/beta fold hydrolase</fullName>
    </submittedName>
</protein>
<dbReference type="EMBL" id="QZFV01000153">
    <property type="protein sequence ID" value="RJQ75938.1"/>
    <property type="molecule type" value="Genomic_DNA"/>
</dbReference>
<dbReference type="GO" id="GO:0016787">
    <property type="term" value="F:hydrolase activity"/>
    <property type="evidence" value="ECO:0007669"/>
    <property type="project" value="UniProtKB-KW"/>
</dbReference>
<dbReference type="InterPro" id="IPR029058">
    <property type="entry name" value="AB_hydrolase_fold"/>
</dbReference>
<keyword evidence="1 3" id="KW-0378">Hydrolase</keyword>